<dbReference type="InterPro" id="IPR000620">
    <property type="entry name" value="EamA_dom"/>
</dbReference>
<dbReference type="PANTHER" id="PTHR32322:SF18">
    <property type="entry name" value="S-ADENOSYLMETHIONINE_S-ADENOSYLHOMOCYSTEINE TRANSPORTER"/>
    <property type="match status" value="1"/>
</dbReference>
<feature type="transmembrane region" description="Helical" evidence="7">
    <location>
        <begin position="7"/>
        <end position="30"/>
    </location>
</feature>
<evidence type="ECO:0000256" key="4">
    <source>
        <dbReference type="ARBA" id="ARBA00022692"/>
    </source>
</evidence>
<feature type="transmembrane region" description="Helical" evidence="7">
    <location>
        <begin position="245"/>
        <end position="264"/>
    </location>
</feature>
<dbReference type="InterPro" id="IPR050638">
    <property type="entry name" value="AA-Vitamin_Transporters"/>
</dbReference>
<dbReference type="PROSITE" id="PS51257">
    <property type="entry name" value="PROKAR_LIPOPROTEIN"/>
    <property type="match status" value="1"/>
</dbReference>
<feature type="domain" description="EamA" evidence="8">
    <location>
        <begin position="152"/>
        <end position="286"/>
    </location>
</feature>
<comment type="subcellular location">
    <subcellularLocation>
        <location evidence="1">Cell membrane</location>
        <topology evidence="1">Multi-pass membrane protein</topology>
    </subcellularLocation>
</comment>
<keyword evidence="4 7" id="KW-0812">Transmembrane</keyword>
<feature type="transmembrane region" description="Helical" evidence="7">
    <location>
        <begin position="177"/>
        <end position="198"/>
    </location>
</feature>
<dbReference type="GO" id="GO:0005886">
    <property type="term" value="C:plasma membrane"/>
    <property type="evidence" value="ECO:0007669"/>
    <property type="project" value="UniProtKB-SubCell"/>
</dbReference>
<keyword evidence="3" id="KW-1003">Cell membrane</keyword>
<evidence type="ECO:0000259" key="8">
    <source>
        <dbReference type="Pfam" id="PF00892"/>
    </source>
</evidence>
<organism evidence="9">
    <name type="scientific">Companilactobacillus formosensis</name>
    <dbReference type="NCBI Taxonomy" id="1617889"/>
    <lineage>
        <taxon>Bacteria</taxon>
        <taxon>Bacillati</taxon>
        <taxon>Bacillota</taxon>
        <taxon>Bacilli</taxon>
        <taxon>Lactobacillales</taxon>
        <taxon>Lactobacillaceae</taxon>
        <taxon>Companilactobacillus</taxon>
    </lineage>
</organism>
<dbReference type="PANTHER" id="PTHR32322">
    <property type="entry name" value="INNER MEMBRANE TRANSPORTER"/>
    <property type="match status" value="1"/>
</dbReference>
<evidence type="ECO:0000313" key="9">
    <source>
        <dbReference type="EMBL" id="POH37874.1"/>
    </source>
</evidence>
<proteinExistence type="inferred from homology"/>
<dbReference type="AlphaFoldDB" id="A0A2P4R9H9"/>
<evidence type="ECO:0000256" key="2">
    <source>
        <dbReference type="ARBA" id="ARBA00007362"/>
    </source>
</evidence>
<dbReference type="InterPro" id="IPR037185">
    <property type="entry name" value="EmrE-like"/>
</dbReference>
<evidence type="ECO:0000256" key="5">
    <source>
        <dbReference type="ARBA" id="ARBA00022989"/>
    </source>
</evidence>
<reference evidence="9" key="1">
    <citation type="submission" date="2018-01" db="EMBL/GenBank/DDBJ databases">
        <title>Genome sequnecing of Lactobacillus formosensis KACC 18721.</title>
        <authorList>
            <person name="Kim S.-J."/>
            <person name="Heo J."/>
        </authorList>
    </citation>
    <scope>NUCLEOTIDE SEQUENCE</scope>
    <source>
        <strain evidence="9">KACC 18721</strain>
    </source>
</reference>
<evidence type="ECO:0000256" key="3">
    <source>
        <dbReference type="ARBA" id="ARBA00022475"/>
    </source>
</evidence>
<feature type="transmembrane region" description="Helical" evidence="7">
    <location>
        <begin position="36"/>
        <end position="56"/>
    </location>
</feature>
<dbReference type="SUPFAM" id="SSF103481">
    <property type="entry name" value="Multidrug resistance efflux transporter EmrE"/>
    <property type="match status" value="2"/>
</dbReference>
<name>A0A2P4R9H9_9LACO</name>
<keyword evidence="6 7" id="KW-0472">Membrane</keyword>
<keyword evidence="5 7" id="KW-1133">Transmembrane helix</keyword>
<feature type="transmembrane region" description="Helical" evidence="7">
    <location>
        <begin position="97"/>
        <end position="117"/>
    </location>
</feature>
<dbReference type="Pfam" id="PF00892">
    <property type="entry name" value="EamA"/>
    <property type="match status" value="2"/>
</dbReference>
<accession>A0A2P4R9H9</accession>
<feature type="transmembrane region" description="Helical" evidence="7">
    <location>
        <begin position="270"/>
        <end position="290"/>
    </location>
</feature>
<feature type="transmembrane region" description="Helical" evidence="7">
    <location>
        <begin position="124"/>
        <end position="146"/>
    </location>
</feature>
<sequence length="291" mass="32010">MNSKKILGSILLSLAACIWGGMFVVVKIIVEEIHPIQLVFLRYLVAIVFLILFSIIKKEKWHWNTKDFRLIVWIGIIGNAVSIVAQETGTWLSSAQTGSVITSATPTFMVIFAWLILKEKLTRVKIISVVMATIGVMMIVGIHLTGKHVLEGVLSLVGAAFTWALMSVLVKKVKTYSSLQITIMSTCVAIICLLPFSLNNTTALLKINFFEPKIIFCLLYLGAISTALAFVMWNQGLTMVEASSSGLFFLLQPVIGTLLGWLLLNEDISIGFILGTLLILGSVWVSVKFAD</sequence>
<feature type="domain" description="EamA" evidence="8">
    <location>
        <begin position="7"/>
        <end position="140"/>
    </location>
</feature>
<comment type="caution">
    <text evidence="9">The sequence shown here is derived from an EMBL/GenBank/DDBJ whole genome shotgun (WGS) entry which is preliminary data.</text>
</comment>
<feature type="transmembrane region" description="Helical" evidence="7">
    <location>
        <begin position="68"/>
        <end position="85"/>
    </location>
</feature>
<protein>
    <submittedName>
        <fullName evidence="9">EamA/RhaT family transporter</fullName>
    </submittedName>
</protein>
<evidence type="ECO:0000256" key="6">
    <source>
        <dbReference type="ARBA" id="ARBA00023136"/>
    </source>
</evidence>
<comment type="similarity">
    <text evidence="2">Belongs to the EamA transporter family.</text>
</comment>
<dbReference type="EMBL" id="PPWZ01000007">
    <property type="protein sequence ID" value="POH37874.1"/>
    <property type="molecule type" value="Genomic_DNA"/>
</dbReference>
<evidence type="ECO:0000256" key="7">
    <source>
        <dbReference type="SAM" id="Phobius"/>
    </source>
</evidence>
<evidence type="ECO:0000256" key="1">
    <source>
        <dbReference type="ARBA" id="ARBA00004651"/>
    </source>
</evidence>
<gene>
    <name evidence="9" type="ORF">C2R26_00890</name>
</gene>
<feature type="transmembrane region" description="Helical" evidence="7">
    <location>
        <begin position="213"/>
        <end position="233"/>
    </location>
</feature>
<feature type="transmembrane region" description="Helical" evidence="7">
    <location>
        <begin position="152"/>
        <end position="170"/>
    </location>
</feature>